<organism evidence="2 3">
    <name type="scientific">Blattamonas nauphoetae</name>
    <dbReference type="NCBI Taxonomy" id="2049346"/>
    <lineage>
        <taxon>Eukaryota</taxon>
        <taxon>Metamonada</taxon>
        <taxon>Preaxostyla</taxon>
        <taxon>Oxymonadida</taxon>
        <taxon>Blattamonas</taxon>
    </lineage>
</organism>
<comment type="caution">
    <text evidence="2">The sequence shown here is derived from an EMBL/GenBank/DDBJ whole genome shotgun (WGS) entry which is preliminary data.</text>
</comment>
<reference evidence="2 3" key="1">
    <citation type="journal article" date="2022" name="bioRxiv">
        <title>Genomics of Preaxostyla Flagellates Illuminates Evolutionary Transitions and the Path Towards Mitochondrial Loss.</title>
        <authorList>
            <person name="Novak L.V.F."/>
            <person name="Treitli S.C."/>
            <person name="Pyrih J."/>
            <person name="Halakuc P."/>
            <person name="Pipaliya S.V."/>
            <person name="Vacek V."/>
            <person name="Brzon O."/>
            <person name="Soukal P."/>
            <person name="Eme L."/>
            <person name="Dacks J.B."/>
            <person name="Karnkowska A."/>
            <person name="Elias M."/>
            <person name="Hampl V."/>
        </authorList>
    </citation>
    <scope>NUCLEOTIDE SEQUENCE [LARGE SCALE GENOMIC DNA]</scope>
    <source>
        <strain evidence="2">NAU3</strain>
        <tissue evidence="2">Gut</tissue>
    </source>
</reference>
<name>A0ABQ9XQB1_9EUKA</name>
<evidence type="ECO:0000256" key="1">
    <source>
        <dbReference type="SAM" id="MobiDB-lite"/>
    </source>
</evidence>
<feature type="compositionally biased region" description="Acidic residues" evidence="1">
    <location>
        <begin position="226"/>
        <end position="237"/>
    </location>
</feature>
<keyword evidence="3" id="KW-1185">Reference proteome</keyword>
<gene>
    <name evidence="2" type="ORF">BLNAU_12683</name>
</gene>
<dbReference type="EMBL" id="JARBJD010000104">
    <property type="protein sequence ID" value="KAK2952421.1"/>
    <property type="molecule type" value="Genomic_DNA"/>
</dbReference>
<accession>A0ABQ9XQB1</accession>
<proteinExistence type="predicted"/>
<feature type="compositionally biased region" description="Basic and acidic residues" evidence="1">
    <location>
        <begin position="241"/>
        <end position="250"/>
    </location>
</feature>
<evidence type="ECO:0000313" key="3">
    <source>
        <dbReference type="Proteomes" id="UP001281761"/>
    </source>
</evidence>
<sequence length="270" mass="30845">MELSLYLSKDTDFGWKIYSTTKCSGKMVYQNKGVVFYTNSTTKDTTYRINATGFYWFHLGNCTDGIIPRQIFTINTPRYNELQTKFHSVTGRAGNSSMIVVSVPGRGRYCEFKIVDTPFSWNQMNTFSLIPLFCLLFIVSLTPCSYSIMSLSFVRCYWPCCSPSKAEVQGERHLEEQKLNKGRCQIKLPRRGPTSEFDGKERLFELMDAENEEAMGTLFDIEYDPDDTGLGLEEEIPLEQAHNDEQKDGPDGPLSEANLENRTELVPMMD</sequence>
<protein>
    <submittedName>
        <fullName evidence="2">Uncharacterized protein</fullName>
    </submittedName>
</protein>
<feature type="region of interest" description="Disordered" evidence="1">
    <location>
        <begin position="226"/>
        <end position="270"/>
    </location>
</feature>
<dbReference type="Proteomes" id="UP001281761">
    <property type="component" value="Unassembled WGS sequence"/>
</dbReference>
<evidence type="ECO:0000313" key="2">
    <source>
        <dbReference type="EMBL" id="KAK2952421.1"/>
    </source>
</evidence>